<organism evidence="1 2">
    <name type="scientific">Methanorbis furvi</name>
    <dbReference type="NCBI Taxonomy" id="3028299"/>
    <lineage>
        <taxon>Archaea</taxon>
        <taxon>Methanobacteriati</taxon>
        <taxon>Methanobacteriota</taxon>
        <taxon>Stenosarchaea group</taxon>
        <taxon>Methanomicrobia</taxon>
        <taxon>Methanomicrobiales</taxon>
        <taxon>Methanocorpusculaceae</taxon>
        <taxon>Methanorbis</taxon>
    </lineage>
</organism>
<comment type="caution">
    <text evidence="1">The sequence shown here is derived from an EMBL/GenBank/DDBJ whole genome shotgun (WGS) entry which is preliminary data.</text>
</comment>
<proteinExistence type="predicted"/>
<gene>
    <name evidence="1" type="ORF">McpAg1_05510</name>
</gene>
<name>A0AAE4SBC0_9EURY</name>
<dbReference type="AlphaFoldDB" id="A0AAE4SBC0"/>
<reference evidence="1" key="1">
    <citation type="submission" date="2023-06" db="EMBL/GenBank/DDBJ databases">
        <title>Genome sequence of Methancorpusculaceae sp. Ag1.</title>
        <authorList>
            <person name="Protasov E."/>
            <person name="Platt K."/>
            <person name="Poehlein A."/>
            <person name="Daniel R."/>
            <person name="Brune A."/>
        </authorList>
    </citation>
    <scope>NUCLEOTIDE SEQUENCE</scope>
    <source>
        <strain evidence="1">Ag1</strain>
    </source>
</reference>
<sequence>MQAVESRDKPQKVTATISVTPHVKETLRSLKRGNESYSDVLEPILHTVAVSESDEGIGAVFLKSVYVNDDLKKLKKPIPLKVIIDEDNTLILSNSEFKILVTCTDIIDGLEEARLQFADLIDIYTDNQPMTDGAVTFGKKLMDSVWT</sequence>
<evidence type="ECO:0000313" key="1">
    <source>
        <dbReference type="EMBL" id="MDV0441365.1"/>
    </source>
</evidence>
<keyword evidence="2" id="KW-1185">Reference proteome</keyword>
<dbReference type="Proteomes" id="UP001273136">
    <property type="component" value="Unassembled WGS sequence"/>
</dbReference>
<evidence type="ECO:0000313" key="2">
    <source>
        <dbReference type="Proteomes" id="UP001273136"/>
    </source>
</evidence>
<accession>A0AAE4SBC0</accession>
<dbReference type="EMBL" id="JAWDKA010000002">
    <property type="protein sequence ID" value="MDV0441365.1"/>
    <property type="molecule type" value="Genomic_DNA"/>
</dbReference>
<protein>
    <submittedName>
        <fullName evidence="1">Uncharacterized protein</fullName>
    </submittedName>
</protein>
<dbReference type="RefSeq" id="WP_338093759.1">
    <property type="nucleotide sequence ID" value="NZ_JAWDKA010000002.1"/>
</dbReference>